<name>A0A6A4S0C4_SCOMX</name>
<proteinExistence type="predicted"/>
<comment type="caution">
    <text evidence="1">The sequence shown here is derived from an EMBL/GenBank/DDBJ whole genome shotgun (WGS) entry which is preliminary data.</text>
</comment>
<dbReference type="EMBL" id="VEVO01000020">
    <property type="protein sequence ID" value="KAF0025685.1"/>
    <property type="molecule type" value="Genomic_DNA"/>
</dbReference>
<evidence type="ECO:0000313" key="2">
    <source>
        <dbReference type="Proteomes" id="UP000438429"/>
    </source>
</evidence>
<protein>
    <submittedName>
        <fullName evidence="1">Uncharacterized protein</fullName>
    </submittedName>
</protein>
<accession>A0A6A4S0C4</accession>
<sequence>MERSGPDSPDVDVKCQLSRYYSEQEYVQRGKKGELDKLQQLTPKCTFDLFRRSNDDRRRRKKNLYDDTVLCSRAALQCLIRHLLRTHWRIDGGIQGSERQKDVVIIFSQHSSYRT</sequence>
<dbReference type="AlphaFoldDB" id="A0A6A4S0C4"/>
<reference evidence="1 2" key="1">
    <citation type="submission" date="2019-06" db="EMBL/GenBank/DDBJ databases">
        <title>Draft genomes of female and male turbot (Scophthalmus maximus).</title>
        <authorList>
            <person name="Xu H."/>
            <person name="Xu X.-W."/>
            <person name="Shao C."/>
            <person name="Chen S."/>
        </authorList>
    </citation>
    <scope>NUCLEOTIDE SEQUENCE [LARGE SCALE GENOMIC DNA]</scope>
    <source>
        <strain evidence="1">Ysfricsl-2016a</strain>
        <tissue evidence="1">Blood</tissue>
    </source>
</reference>
<dbReference type="Proteomes" id="UP000438429">
    <property type="component" value="Unassembled WGS sequence"/>
</dbReference>
<gene>
    <name evidence="1" type="ORF">F2P81_022566</name>
</gene>
<evidence type="ECO:0000313" key="1">
    <source>
        <dbReference type="EMBL" id="KAF0025685.1"/>
    </source>
</evidence>
<organism evidence="1 2">
    <name type="scientific">Scophthalmus maximus</name>
    <name type="common">Turbot</name>
    <name type="synonym">Psetta maxima</name>
    <dbReference type="NCBI Taxonomy" id="52904"/>
    <lineage>
        <taxon>Eukaryota</taxon>
        <taxon>Metazoa</taxon>
        <taxon>Chordata</taxon>
        <taxon>Craniata</taxon>
        <taxon>Vertebrata</taxon>
        <taxon>Euteleostomi</taxon>
        <taxon>Actinopterygii</taxon>
        <taxon>Neopterygii</taxon>
        <taxon>Teleostei</taxon>
        <taxon>Neoteleostei</taxon>
        <taxon>Acanthomorphata</taxon>
        <taxon>Carangaria</taxon>
        <taxon>Pleuronectiformes</taxon>
        <taxon>Pleuronectoidei</taxon>
        <taxon>Scophthalmidae</taxon>
        <taxon>Scophthalmus</taxon>
    </lineage>
</organism>